<evidence type="ECO:0000313" key="3">
    <source>
        <dbReference type="Proteomes" id="UP000823775"/>
    </source>
</evidence>
<sequence>MFASLFLSSEGLEEVCQVDWMQGEENQGMIGAKPAERRCKSARRQSTVGYEQNKARAEKRPTNCRWNTDNNP</sequence>
<evidence type="ECO:0000256" key="1">
    <source>
        <dbReference type="SAM" id="MobiDB-lite"/>
    </source>
</evidence>
<gene>
    <name evidence="2" type="ORF">HAX54_007344</name>
</gene>
<reference evidence="2 3" key="1">
    <citation type="journal article" date="2021" name="BMC Genomics">
        <title>Datura genome reveals duplications of psychoactive alkaloid biosynthetic genes and high mutation rate following tissue culture.</title>
        <authorList>
            <person name="Rajewski A."/>
            <person name="Carter-House D."/>
            <person name="Stajich J."/>
            <person name="Litt A."/>
        </authorList>
    </citation>
    <scope>NUCLEOTIDE SEQUENCE [LARGE SCALE GENOMIC DNA]</scope>
    <source>
        <strain evidence="2">AR-01</strain>
    </source>
</reference>
<feature type="region of interest" description="Disordered" evidence="1">
    <location>
        <begin position="28"/>
        <end position="72"/>
    </location>
</feature>
<name>A0ABS8WXT3_DATST</name>
<organism evidence="2 3">
    <name type="scientific">Datura stramonium</name>
    <name type="common">Jimsonweed</name>
    <name type="synonym">Common thornapple</name>
    <dbReference type="NCBI Taxonomy" id="4076"/>
    <lineage>
        <taxon>Eukaryota</taxon>
        <taxon>Viridiplantae</taxon>
        <taxon>Streptophyta</taxon>
        <taxon>Embryophyta</taxon>
        <taxon>Tracheophyta</taxon>
        <taxon>Spermatophyta</taxon>
        <taxon>Magnoliopsida</taxon>
        <taxon>eudicotyledons</taxon>
        <taxon>Gunneridae</taxon>
        <taxon>Pentapetalae</taxon>
        <taxon>asterids</taxon>
        <taxon>lamiids</taxon>
        <taxon>Solanales</taxon>
        <taxon>Solanaceae</taxon>
        <taxon>Solanoideae</taxon>
        <taxon>Datureae</taxon>
        <taxon>Datura</taxon>
    </lineage>
</organism>
<protein>
    <submittedName>
        <fullName evidence="2">Uncharacterized protein</fullName>
    </submittedName>
</protein>
<comment type="caution">
    <text evidence="2">The sequence shown here is derived from an EMBL/GenBank/DDBJ whole genome shotgun (WGS) entry which is preliminary data.</text>
</comment>
<proteinExistence type="predicted"/>
<dbReference type="Proteomes" id="UP000823775">
    <property type="component" value="Unassembled WGS sequence"/>
</dbReference>
<evidence type="ECO:0000313" key="2">
    <source>
        <dbReference type="EMBL" id="MCE3216656.1"/>
    </source>
</evidence>
<accession>A0ABS8WXT3</accession>
<keyword evidence="3" id="KW-1185">Reference proteome</keyword>
<dbReference type="EMBL" id="JACEIK010013778">
    <property type="protein sequence ID" value="MCE3216656.1"/>
    <property type="molecule type" value="Genomic_DNA"/>
</dbReference>